<organism evidence="1 2">
    <name type="scientific">Lactobacillus gigeriorum DSM 23908 = CRBIP 24.85</name>
    <dbReference type="NCBI Taxonomy" id="1423751"/>
    <lineage>
        <taxon>Bacteria</taxon>
        <taxon>Bacillati</taxon>
        <taxon>Bacillota</taxon>
        <taxon>Bacilli</taxon>
        <taxon>Lactobacillales</taxon>
        <taxon>Lactobacillaceae</taxon>
        <taxon>Lactobacillus</taxon>
    </lineage>
</organism>
<name>I7LCK7_9LACO</name>
<sequence>MVSVMPLTLEDRNRKEDLHARENFRCKKFKN</sequence>
<proteinExistence type="predicted"/>
<reference evidence="1 2" key="1">
    <citation type="submission" date="2012-06" db="EMBL/GenBank/DDBJ databases">
        <title>Draft genome sequence of Lactobacillus gigeriorum CRBIP 24.85T, isolated from chicken crop.</title>
        <authorList>
            <person name="Cousin S."/>
            <person name="Ma L."/>
            <person name="Creno S."/>
            <person name="Clermont D."/>
            <person name="Loux V."/>
            <person name="Bizet C."/>
            <person name="Bouchier C."/>
        </authorList>
    </citation>
    <scope>NUCLEOTIDE SEQUENCE [LARGE SCALE GENOMIC DNA]</scope>
    <source>
        <strain evidence="2">CRBIP 24.85T</strain>
    </source>
</reference>
<comment type="caution">
    <text evidence="1">The sequence shown here is derived from an EMBL/GenBank/DDBJ whole genome shotgun (WGS) entry which is preliminary data.</text>
</comment>
<evidence type="ECO:0000313" key="1">
    <source>
        <dbReference type="EMBL" id="CCI86571.1"/>
    </source>
</evidence>
<evidence type="ECO:0000313" key="2">
    <source>
        <dbReference type="Proteomes" id="UP000009326"/>
    </source>
</evidence>
<dbReference type="Proteomes" id="UP000009326">
    <property type="component" value="Unassembled WGS sequence"/>
</dbReference>
<gene>
    <name evidence="1" type="ORF">BN52_08360</name>
</gene>
<dbReference type="AlphaFoldDB" id="I7LCK7"/>
<protein>
    <submittedName>
        <fullName evidence="1">Uncharacterized protein</fullName>
    </submittedName>
</protein>
<dbReference type="EMBL" id="CAKC01000028">
    <property type="protein sequence ID" value="CCI86571.1"/>
    <property type="molecule type" value="Genomic_DNA"/>
</dbReference>
<accession>I7LCK7</accession>